<accession>A0A5B3H467</accession>
<dbReference type="NCBIfam" id="TIGR01200">
    <property type="entry name" value="GLPGLI"/>
    <property type="match status" value="1"/>
</dbReference>
<dbReference type="AlphaFoldDB" id="A0A5B3H467"/>
<evidence type="ECO:0000313" key="4">
    <source>
        <dbReference type="Proteomes" id="UP000322940"/>
    </source>
</evidence>
<feature type="chain" id="PRO_5044618528" evidence="1">
    <location>
        <begin position="23"/>
        <end position="291"/>
    </location>
</feature>
<keyword evidence="1" id="KW-0732">Signal</keyword>
<proteinExistence type="predicted"/>
<dbReference type="RefSeq" id="WP_055203860.1">
    <property type="nucleotide sequence ID" value="NZ_BAAFKZ010000015.1"/>
</dbReference>
<name>A0A5B3H467_9BACT</name>
<gene>
    <name evidence="3" type="ORF">F2S36_08885</name>
    <name evidence="2" type="ORF">F2Y10_02810</name>
</gene>
<sequence>MKTKLTFLIIAAALAAATAGRAQTVISYSTDGGAQALETGSVRQTVLDTATLEVSYRMEWLRRPDSKEPMQDLLLLQAGGKVTKFFSYKTLQRDSLLRITPTEQVLANVGNFKGGLEAVVFQNYPAGEMTCTDKISRDNMLYTEPLPEIEWTLRDGTREVIGYDCRRATCRFRGRDYEAWYTEELPLATGPWKFHGLPGLILAVNDTGDDGGIIRFEATGIRRAEVPVTMADLNYLKTSRKKFLATERKFMTDPIGYMQANSNIRITVRNEDGTPREGADLLREYNPLETE</sequence>
<organism evidence="2 4">
    <name type="scientific">Alistipes onderdonkii</name>
    <dbReference type="NCBI Taxonomy" id="328813"/>
    <lineage>
        <taxon>Bacteria</taxon>
        <taxon>Pseudomonadati</taxon>
        <taxon>Bacteroidota</taxon>
        <taxon>Bacteroidia</taxon>
        <taxon>Bacteroidales</taxon>
        <taxon>Rikenellaceae</taxon>
        <taxon>Alistipes</taxon>
    </lineage>
</organism>
<feature type="signal peptide" evidence="1">
    <location>
        <begin position="1"/>
        <end position="22"/>
    </location>
</feature>
<evidence type="ECO:0000313" key="5">
    <source>
        <dbReference type="Proteomes" id="UP000323119"/>
    </source>
</evidence>
<protein>
    <submittedName>
        <fullName evidence="2">GLPGLI family protein</fullName>
    </submittedName>
</protein>
<dbReference type="InterPro" id="IPR005901">
    <property type="entry name" value="GLPGLI"/>
</dbReference>
<dbReference type="Proteomes" id="UP000322940">
    <property type="component" value="Unassembled WGS sequence"/>
</dbReference>
<dbReference type="EMBL" id="VVUY01000006">
    <property type="protein sequence ID" value="KAA2561660.1"/>
    <property type="molecule type" value="Genomic_DNA"/>
</dbReference>
<evidence type="ECO:0000313" key="2">
    <source>
        <dbReference type="EMBL" id="KAA2380392.1"/>
    </source>
</evidence>
<reference evidence="4 5" key="1">
    <citation type="journal article" date="2019" name="Nat. Med.">
        <title>A library of human gut bacterial isolates paired with longitudinal multiomics data enables mechanistic microbiome research.</title>
        <authorList>
            <person name="Poyet M."/>
            <person name="Groussin M."/>
            <person name="Gibbons S.M."/>
            <person name="Avila-Pacheco J."/>
            <person name="Jiang X."/>
            <person name="Kearney S.M."/>
            <person name="Perrotta A.R."/>
            <person name="Berdy B."/>
            <person name="Zhao S."/>
            <person name="Lieberman T.D."/>
            <person name="Swanson P.K."/>
            <person name="Smith M."/>
            <person name="Roesemann S."/>
            <person name="Alexander J.E."/>
            <person name="Rich S.A."/>
            <person name="Livny J."/>
            <person name="Vlamakis H."/>
            <person name="Clish C."/>
            <person name="Bullock K."/>
            <person name="Deik A."/>
            <person name="Scott J."/>
            <person name="Pierce K.A."/>
            <person name="Xavier R.J."/>
            <person name="Alm E.J."/>
        </authorList>
    </citation>
    <scope>NUCLEOTIDE SEQUENCE [LARGE SCALE GENOMIC DNA]</scope>
    <source>
        <strain evidence="3 5">BIOML-A204</strain>
        <strain evidence="2 4">BIOML-A266</strain>
    </source>
</reference>
<dbReference type="Pfam" id="PF09697">
    <property type="entry name" value="Porph_ging"/>
    <property type="match status" value="1"/>
</dbReference>
<evidence type="ECO:0000256" key="1">
    <source>
        <dbReference type="SAM" id="SignalP"/>
    </source>
</evidence>
<dbReference type="EMBL" id="VVXH01000002">
    <property type="protein sequence ID" value="KAA2380392.1"/>
    <property type="molecule type" value="Genomic_DNA"/>
</dbReference>
<dbReference type="Proteomes" id="UP000323119">
    <property type="component" value="Unassembled WGS sequence"/>
</dbReference>
<evidence type="ECO:0000313" key="3">
    <source>
        <dbReference type="EMBL" id="KAA2561660.1"/>
    </source>
</evidence>
<comment type="caution">
    <text evidence="2">The sequence shown here is derived from an EMBL/GenBank/DDBJ whole genome shotgun (WGS) entry which is preliminary data.</text>
</comment>